<feature type="domain" description="CusB-like barrel-sandwich hybrid" evidence="6">
    <location>
        <begin position="249"/>
        <end position="376"/>
    </location>
</feature>
<dbReference type="Pfam" id="PF13115">
    <property type="entry name" value="YtkA"/>
    <property type="match status" value="1"/>
</dbReference>
<keyword evidence="10" id="KW-1185">Reference proteome</keyword>
<sequence length="539" mass="57025">MNRRFLVSIAFVAILGVAGIALRGPLVAWFTGKSVSGAGETTAMQVGPFTVKAALEPDPPAMKDNALVLDVRDAGGKPVDGATIELVYDMPAMATMPEMKGSAKVTAEKNGRYRAIFDLPMGGNWPLVLSIRAGGASGSQGMSLTVGTKGLSATGGGTSSSTEAPGAIDHYTCSMHPSVKQPGPGKCPICGMDLTPVTKDQQEQGLVTVDEARRQLIGVRTAPVTEGPMRSSFRAVGRVTYDESSLSDVNLKVRGWITQLQVSQTGQRVGAGQTLFTMYSPELYNAQQDFLLATQGANASPPASDAGPNRVESLRVAARQRLRLLGMTDAQIDAVAKKGTPMESVAVPSPAGGIVIEKNVVEGASVEAGMRLFRIAAIDKVWIEADVYEADLANVRVGQPATVTLDYLPGRSYQAKVGYVYPYLESKARTGRVRVVLTNRDLELRPGMYASVSLGADVGKRVQVPAPAVVYTGPRRLVFVDVGEGRLRPQEIHVGAESDGMYEVLDGLKPGDVVVTSGVFLIAAEARISTAAKYWESTP</sequence>
<evidence type="ECO:0000259" key="4">
    <source>
        <dbReference type="Pfam" id="PF19335"/>
    </source>
</evidence>
<feature type="domain" description="CzcB-like C-terminal circularly permuted SH3-like" evidence="8">
    <location>
        <begin position="462"/>
        <end position="522"/>
    </location>
</feature>
<accession>A0ABZ2KC03</accession>
<evidence type="ECO:0000259" key="5">
    <source>
        <dbReference type="Pfam" id="PF25869"/>
    </source>
</evidence>
<dbReference type="Pfam" id="PF25954">
    <property type="entry name" value="Beta-barrel_RND_2"/>
    <property type="match status" value="1"/>
</dbReference>
<dbReference type="Pfam" id="PF25975">
    <property type="entry name" value="CzcB_C"/>
    <property type="match status" value="1"/>
</dbReference>
<dbReference type="RefSeq" id="WP_394846807.1">
    <property type="nucleotide sequence ID" value="NZ_CP089982.1"/>
</dbReference>
<feature type="domain" description="CusB-like beta-barrel" evidence="7">
    <location>
        <begin position="380"/>
        <end position="456"/>
    </location>
</feature>
<gene>
    <name evidence="9" type="ORF">LZC95_05000</name>
</gene>
<name>A0ABZ2KC03_9BACT</name>
<dbReference type="InterPro" id="IPR045800">
    <property type="entry name" value="HMBD"/>
</dbReference>
<dbReference type="InterPro" id="IPR032693">
    <property type="entry name" value="YtkA-like_dom"/>
</dbReference>
<feature type="domain" description="CusB-like three alpha-helical bundle" evidence="5">
    <location>
        <begin position="282"/>
        <end position="341"/>
    </location>
</feature>
<comment type="similarity">
    <text evidence="1">Belongs to the membrane fusion protein (MFP) (TC 8.A.1) family.</text>
</comment>
<dbReference type="InterPro" id="IPR051909">
    <property type="entry name" value="MFP_Cation_Efflux"/>
</dbReference>
<evidence type="ECO:0000313" key="9">
    <source>
        <dbReference type="EMBL" id="WXA96192.1"/>
    </source>
</evidence>
<dbReference type="Pfam" id="PF25869">
    <property type="entry name" value="3HB_CusB"/>
    <property type="match status" value="1"/>
</dbReference>
<dbReference type="Proteomes" id="UP001379533">
    <property type="component" value="Chromosome"/>
</dbReference>
<dbReference type="SUPFAM" id="SSF49482">
    <property type="entry name" value="Aromatic compound dioxygenase"/>
    <property type="match status" value="1"/>
</dbReference>
<feature type="domain" description="Heavy metal binding" evidence="4">
    <location>
        <begin position="170"/>
        <end position="197"/>
    </location>
</feature>
<dbReference type="NCBIfam" id="TIGR01730">
    <property type="entry name" value="RND_mfp"/>
    <property type="match status" value="1"/>
</dbReference>
<dbReference type="Gene3D" id="2.40.420.20">
    <property type="match status" value="1"/>
</dbReference>
<dbReference type="InterPro" id="IPR058790">
    <property type="entry name" value="BSH_CusB"/>
</dbReference>
<dbReference type="Pfam" id="PF25919">
    <property type="entry name" value="BSH_CusB"/>
    <property type="match status" value="1"/>
</dbReference>
<evidence type="ECO:0000259" key="6">
    <source>
        <dbReference type="Pfam" id="PF25919"/>
    </source>
</evidence>
<evidence type="ECO:0000313" key="10">
    <source>
        <dbReference type="Proteomes" id="UP001379533"/>
    </source>
</evidence>
<feature type="domain" description="YtkA-like" evidence="3">
    <location>
        <begin position="49"/>
        <end position="126"/>
    </location>
</feature>
<protein>
    <submittedName>
        <fullName evidence="9">FixH family protein</fullName>
    </submittedName>
</protein>
<evidence type="ECO:0000259" key="8">
    <source>
        <dbReference type="Pfam" id="PF25975"/>
    </source>
</evidence>
<dbReference type="Gene3D" id="6.10.140.730">
    <property type="match status" value="1"/>
</dbReference>
<dbReference type="InterPro" id="IPR058649">
    <property type="entry name" value="CzcB_C"/>
</dbReference>
<dbReference type="EMBL" id="CP089982">
    <property type="protein sequence ID" value="WXA96192.1"/>
    <property type="molecule type" value="Genomic_DNA"/>
</dbReference>
<keyword evidence="2" id="KW-0813">Transport</keyword>
<dbReference type="SUPFAM" id="SSF111369">
    <property type="entry name" value="HlyD-like secretion proteins"/>
    <property type="match status" value="1"/>
</dbReference>
<organism evidence="9 10">
    <name type="scientific">Pendulispora brunnea</name>
    <dbReference type="NCBI Taxonomy" id="2905690"/>
    <lineage>
        <taxon>Bacteria</taxon>
        <taxon>Pseudomonadati</taxon>
        <taxon>Myxococcota</taxon>
        <taxon>Myxococcia</taxon>
        <taxon>Myxococcales</taxon>
        <taxon>Sorangiineae</taxon>
        <taxon>Pendulisporaceae</taxon>
        <taxon>Pendulispora</taxon>
    </lineage>
</organism>
<dbReference type="InterPro" id="IPR058791">
    <property type="entry name" value="3HB_CusB"/>
</dbReference>
<evidence type="ECO:0000256" key="1">
    <source>
        <dbReference type="ARBA" id="ARBA00009477"/>
    </source>
</evidence>
<proteinExistence type="inferred from homology"/>
<dbReference type="InterPro" id="IPR006143">
    <property type="entry name" value="RND_pump_MFP"/>
</dbReference>
<dbReference type="InterPro" id="IPR015889">
    <property type="entry name" value="Intradiol_dOase_core"/>
</dbReference>
<dbReference type="Gene3D" id="2.40.30.170">
    <property type="match status" value="1"/>
</dbReference>
<dbReference type="PANTHER" id="PTHR30097:SF15">
    <property type="entry name" value="CATION EFFLUX SYSTEM PROTEIN CUSB"/>
    <property type="match status" value="1"/>
</dbReference>
<evidence type="ECO:0000259" key="3">
    <source>
        <dbReference type="Pfam" id="PF13115"/>
    </source>
</evidence>
<evidence type="ECO:0000256" key="2">
    <source>
        <dbReference type="ARBA" id="ARBA00022448"/>
    </source>
</evidence>
<reference evidence="9 10" key="1">
    <citation type="submission" date="2021-12" db="EMBL/GenBank/DDBJ databases">
        <title>Discovery of the Pendulisporaceae a myxobacterial family with distinct sporulation behavior and unique specialized metabolism.</title>
        <authorList>
            <person name="Garcia R."/>
            <person name="Popoff A."/>
            <person name="Bader C.D."/>
            <person name="Loehr J."/>
            <person name="Walesch S."/>
            <person name="Walt C."/>
            <person name="Boldt J."/>
            <person name="Bunk B."/>
            <person name="Haeckl F.J.F.P.J."/>
            <person name="Gunesch A.P."/>
            <person name="Birkelbach J."/>
            <person name="Nuebel U."/>
            <person name="Pietschmann T."/>
            <person name="Bach T."/>
            <person name="Mueller R."/>
        </authorList>
    </citation>
    <scope>NUCLEOTIDE SEQUENCE [LARGE SCALE GENOMIC DNA]</scope>
    <source>
        <strain evidence="9 10">MSr12523</strain>
    </source>
</reference>
<dbReference type="PANTHER" id="PTHR30097">
    <property type="entry name" value="CATION EFFLUX SYSTEM PROTEIN CUSB"/>
    <property type="match status" value="1"/>
</dbReference>
<dbReference type="InterPro" id="IPR058792">
    <property type="entry name" value="Beta-barrel_RND_2"/>
</dbReference>
<dbReference type="Pfam" id="PF19335">
    <property type="entry name" value="HMBD"/>
    <property type="match status" value="1"/>
</dbReference>
<evidence type="ECO:0000259" key="7">
    <source>
        <dbReference type="Pfam" id="PF25954"/>
    </source>
</evidence>